<dbReference type="Pfam" id="PF07729">
    <property type="entry name" value="FCD"/>
    <property type="match status" value="1"/>
</dbReference>
<accession>A0ABP5X5Q0</accession>
<name>A0ABP5X5Q0_9ACTN</name>
<dbReference type="InterPro" id="IPR036390">
    <property type="entry name" value="WH_DNA-bd_sf"/>
</dbReference>
<feature type="domain" description="HTH gntR-type" evidence="5">
    <location>
        <begin position="34"/>
        <end position="101"/>
    </location>
</feature>
<evidence type="ECO:0000259" key="5">
    <source>
        <dbReference type="PROSITE" id="PS50949"/>
    </source>
</evidence>
<keyword evidence="7" id="KW-1185">Reference proteome</keyword>
<gene>
    <name evidence="6" type="ORF">GCM10010421_42160</name>
</gene>
<dbReference type="Proteomes" id="UP001500460">
    <property type="component" value="Unassembled WGS sequence"/>
</dbReference>
<proteinExistence type="predicted"/>
<dbReference type="InterPro" id="IPR011711">
    <property type="entry name" value="GntR_C"/>
</dbReference>
<sequence>MDPGGSRTVRAGVGDRPDVNIGSMSSALPRAARRGLADEAADLVRAAIFSGHFPPGAALREVELAEHLQVSRGSVREGLARLEREGLVRGGWHRSTTVIEVTAEDVQEVYALRAALDRLAATTARRAASAEHLSELDRLVAGMEAEIAAGGDAHRLVALDIAFHDQIYRAAGNGRLVTAWEAIRSQVHLFQLRRVDAAYDHYRARVVGEHRELAALLRSGDSRTLARRAEEHVDSARRSLLAGLPARAVTERAEASGRR</sequence>
<dbReference type="PROSITE" id="PS50949">
    <property type="entry name" value="HTH_GNTR"/>
    <property type="match status" value="1"/>
</dbReference>
<dbReference type="PRINTS" id="PR00035">
    <property type="entry name" value="HTHGNTR"/>
</dbReference>
<evidence type="ECO:0000256" key="4">
    <source>
        <dbReference type="SAM" id="MobiDB-lite"/>
    </source>
</evidence>
<keyword evidence="1" id="KW-0805">Transcription regulation</keyword>
<dbReference type="SMART" id="SM00345">
    <property type="entry name" value="HTH_GNTR"/>
    <property type="match status" value="1"/>
</dbReference>
<evidence type="ECO:0000256" key="3">
    <source>
        <dbReference type="ARBA" id="ARBA00023163"/>
    </source>
</evidence>
<protein>
    <submittedName>
        <fullName evidence="6">GntR family transcriptional regulator</fullName>
    </submittedName>
</protein>
<evidence type="ECO:0000256" key="1">
    <source>
        <dbReference type="ARBA" id="ARBA00023015"/>
    </source>
</evidence>
<dbReference type="SUPFAM" id="SSF48008">
    <property type="entry name" value="GntR ligand-binding domain-like"/>
    <property type="match status" value="1"/>
</dbReference>
<comment type="caution">
    <text evidence="6">The sequence shown here is derived from an EMBL/GenBank/DDBJ whole genome shotgun (WGS) entry which is preliminary data.</text>
</comment>
<evidence type="ECO:0000313" key="7">
    <source>
        <dbReference type="Proteomes" id="UP001500460"/>
    </source>
</evidence>
<dbReference type="Gene3D" id="1.10.10.10">
    <property type="entry name" value="Winged helix-like DNA-binding domain superfamily/Winged helix DNA-binding domain"/>
    <property type="match status" value="1"/>
</dbReference>
<dbReference type="PANTHER" id="PTHR43537">
    <property type="entry name" value="TRANSCRIPTIONAL REGULATOR, GNTR FAMILY"/>
    <property type="match status" value="1"/>
</dbReference>
<reference evidence="7" key="1">
    <citation type="journal article" date="2019" name="Int. J. Syst. Evol. Microbiol.">
        <title>The Global Catalogue of Microorganisms (GCM) 10K type strain sequencing project: providing services to taxonomists for standard genome sequencing and annotation.</title>
        <authorList>
            <consortium name="The Broad Institute Genomics Platform"/>
            <consortium name="The Broad Institute Genome Sequencing Center for Infectious Disease"/>
            <person name="Wu L."/>
            <person name="Ma J."/>
        </authorList>
    </citation>
    <scope>NUCLEOTIDE SEQUENCE [LARGE SCALE GENOMIC DNA]</scope>
    <source>
        <strain evidence="7">JCM 6922</strain>
    </source>
</reference>
<dbReference type="SUPFAM" id="SSF46785">
    <property type="entry name" value="Winged helix' DNA-binding domain"/>
    <property type="match status" value="1"/>
</dbReference>
<dbReference type="InterPro" id="IPR000524">
    <property type="entry name" value="Tscrpt_reg_HTH_GntR"/>
</dbReference>
<organism evidence="6 7">
    <name type="scientific">Streptomyces glaucus</name>
    <dbReference type="NCBI Taxonomy" id="284029"/>
    <lineage>
        <taxon>Bacteria</taxon>
        <taxon>Bacillati</taxon>
        <taxon>Actinomycetota</taxon>
        <taxon>Actinomycetes</taxon>
        <taxon>Kitasatosporales</taxon>
        <taxon>Streptomycetaceae</taxon>
        <taxon>Streptomyces</taxon>
    </lineage>
</organism>
<dbReference type="InterPro" id="IPR036388">
    <property type="entry name" value="WH-like_DNA-bd_sf"/>
</dbReference>
<dbReference type="PANTHER" id="PTHR43537:SF24">
    <property type="entry name" value="GLUCONATE OPERON TRANSCRIPTIONAL REPRESSOR"/>
    <property type="match status" value="1"/>
</dbReference>
<keyword evidence="2" id="KW-0238">DNA-binding</keyword>
<dbReference type="SMART" id="SM00895">
    <property type="entry name" value="FCD"/>
    <property type="match status" value="1"/>
</dbReference>
<dbReference type="InterPro" id="IPR008920">
    <property type="entry name" value="TF_FadR/GntR_C"/>
</dbReference>
<feature type="region of interest" description="Disordered" evidence="4">
    <location>
        <begin position="1"/>
        <end position="21"/>
    </location>
</feature>
<dbReference type="Pfam" id="PF00392">
    <property type="entry name" value="GntR"/>
    <property type="match status" value="1"/>
</dbReference>
<evidence type="ECO:0000256" key="2">
    <source>
        <dbReference type="ARBA" id="ARBA00023125"/>
    </source>
</evidence>
<keyword evidence="3" id="KW-0804">Transcription</keyword>
<dbReference type="Gene3D" id="1.20.120.530">
    <property type="entry name" value="GntR ligand-binding domain-like"/>
    <property type="match status" value="1"/>
</dbReference>
<evidence type="ECO:0000313" key="6">
    <source>
        <dbReference type="EMBL" id="GAA2446224.1"/>
    </source>
</evidence>
<dbReference type="EMBL" id="BAAATK010000028">
    <property type="protein sequence ID" value="GAA2446224.1"/>
    <property type="molecule type" value="Genomic_DNA"/>
</dbReference>